<reference evidence="2 3" key="1">
    <citation type="submission" date="2019-07" db="EMBL/GenBank/DDBJ databases">
        <title>Rapid identification of Enteric Bacteria from Whole Genome Sequences (WGS) using Average Nucleotide Identity (ANI).</title>
        <authorList>
            <person name="Lane C."/>
        </authorList>
    </citation>
    <scope>NUCLEOTIDE SEQUENCE [LARGE SCALE GENOMIC DNA]</scope>
    <source>
        <strain evidence="2 3">D2411</strain>
    </source>
</reference>
<proteinExistence type="predicted"/>
<accession>A0A562XLU4</accession>
<dbReference type="Proteomes" id="UP000321812">
    <property type="component" value="Unassembled WGS sequence"/>
</dbReference>
<sequence length="216" mass="24146">MTKQIILHYPGSYVERPHTIVFDDKDEYQEFLDKKSYKLKPNVKYGVFTLGATISTEYAGNNLKIDVIDKSDWTFNFPDQKPPTIDNAKPEVTDSTVKPDIPINPVEGVKADQPQSDINKPDQADGVDTNTQHEAVQPEVSNEPETKEDTSVVVNPDDKKLESETAQGEKESIPTEPKADPKGGEVTEKPKENVDNSKQDVAPKKIEDFDDVVIFD</sequence>
<evidence type="ECO:0000256" key="1">
    <source>
        <dbReference type="SAM" id="MobiDB-lite"/>
    </source>
</evidence>
<dbReference type="EMBL" id="VOAP01000003">
    <property type="protein sequence ID" value="TWO22626.1"/>
    <property type="molecule type" value="Genomic_DNA"/>
</dbReference>
<dbReference type="RefSeq" id="WP_147496875.1">
    <property type="nucleotide sequence ID" value="NZ_VOAP01000003.1"/>
</dbReference>
<dbReference type="AlphaFoldDB" id="A0A562XLU4"/>
<feature type="region of interest" description="Disordered" evidence="1">
    <location>
        <begin position="79"/>
        <end position="203"/>
    </location>
</feature>
<protein>
    <submittedName>
        <fullName evidence="2">Uncharacterized protein</fullName>
    </submittedName>
</protein>
<comment type="caution">
    <text evidence="2">The sequence shown here is derived from an EMBL/GenBank/DDBJ whole genome shotgun (WGS) entry which is preliminary data.</text>
</comment>
<evidence type="ECO:0000313" key="3">
    <source>
        <dbReference type="Proteomes" id="UP000321812"/>
    </source>
</evidence>
<name>A0A562XLU4_CAMHY</name>
<gene>
    <name evidence="2" type="ORF">YZ82_01540</name>
</gene>
<feature type="compositionally biased region" description="Basic and acidic residues" evidence="1">
    <location>
        <begin position="144"/>
        <end position="203"/>
    </location>
</feature>
<evidence type="ECO:0000313" key="2">
    <source>
        <dbReference type="EMBL" id="TWO22626.1"/>
    </source>
</evidence>
<organism evidence="2 3">
    <name type="scientific">Campylobacter hyointestinalis</name>
    <dbReference type="NCBI Taxonomy" id="198"/>
    <lineage>
        <taxon>Bacteria</taxon>
        <taxon>Pseudomonadati</taxon>
        <taxon>Campylobacterota</taxon>
        <taxon>Epsilonproteobacteria</taxon>
        <taxon>Campylobacterales</taxon>
        <taxon>Campylobacteraceae</taxon>
        <taxon>Campylobacter</taxon>
    </lineage>
</organism>